<dbReference type="EMBL" id="JAUSQX010000001">
    <property type="protein sequence ID" value="MDP9806009.1"/>
    <property type="molecule type" value="Genomic_DNA"/>
</dbReference>
<name>A0ABT9NF84_9ACTO</name>
<evidence type="ECO:0000313" key="5">
    <source>
        <dbReference type="EMBL" id="MDP9806009.1"/>
    </source>
</evidence>
<dbReference type="RefSeq" id="WP_307682256.1">
    <property type="nucleotide sequence ID" value="NZ_JAUSQX010000001.1"/>
</dbReference>
<feature type="domain" description="Glycosyl transferase family 1" evidence="3">
    <location>
        <begin position="201"/>
        <end position="348"/>
    </location>
</feature>
<gene>
    <name evidence="5" type="ORF">J2S70_000591</name>
</gene>
<dbReference type="SUPFAM" id="SSF53756">
    <property type="entry name" value="UDP-Glycosyltransferase/glycogen phosphorylase"/>
    <property type="match status" value="1"/>
</dbReference>
<dbReference type="GO" id="GO:0004373">
    <property type="term" value="F:alpha-1,4-glucan glucosyltransferase (UDP-glucose donor) activity"/>
    <property type="evidence" value="ECO:0007669"/>
    <property type="project" value="UniProtKB-EC"/>
</dbReference>
<dbReference type="Pfam" id="PF00534">
    <property type="entry name" value="Glycos_transf_1"/>
    <property type="match status" value="1"/>
</dbReference>
<dbReference type="Pfam" id="PF13439">
    <property type="entry name" value="Glyco_transf_4"/>
    <property type="match status" value="1"/>
</dbReference>
<keyword evidence="2 5" id="KW-0808">Transferase</keyword>
<accession>A0ABT9NF84</accession>
<protein>
    <submittedName>
        <fullName evidence="5">Glycogen(Starch) synthase</fullName>
        <ecNumber evidence="5">2.4.1.11</ecNumber>
    </submittedName>
</protein>
<evidence type="ECO:0000256" key="1">
    <source>
        <dbReference type="ARBA" id="ARBA00022676"/>
    </source>
</evidence>
<proteinExistence type="predicted"/>
<comment type="caution">
    <text evidence="5">The sequence shown here is derived from an EMBL/GenBank/DDBJ whole genome shotgun (WGS) entry which is preliminary data.</text>
</comment>
<evidence type="ECO:0000256" key="2">
    <source>
        <dbReference type="ARBA" id="ARBA00022679"/>
    </source>
</evidence>
<feature type="domain" description="Glycosyltransferase subfamily 4-like N-terminal" evidence="4">
    <location>
        <begin position="25"/>
        <end position="186"/>
    </location>
</feature>
<dbReference type="PANTHER" id="PTHR12526:SF630">
    <property type="entry name" value="GLYCOSYLTRANSFERASE"/>
    <property type="match status" value="1"/>
</dbReference>
<evidence type="ECO:0000259" key="3">
    <source>
        <dbReference type="Pfam" id="PF00534"/>
    </source>
</evidence>
<dbReference type="PANTHER" id="PTHR12526">
    <property type="entry name" value="GLYCOSYLTRANSFERASE"/>
    <property type="match status" value="1"/>
</dbReference>
<dbReference type="InterPro" id="IPR001296">
    <property type="entry name" value="Glyco_trans_1"/>
</dbReference>
<dbReference type="Proteomes" id="UP001243212">
    <property type="component" value="Unassembled WGS sequence"/>
</dbReference>
<dbReference type="Gene3D" id="3.40.50.2000">
    <property type="entry name" value="Glycogen Phosphorylase B"/>
    <property type="match status" value="2"/>
</dbReference>
<keyword evidence="1 5" id="KW-0328">Glycosyltransferase</keyword>
<dbReference type="EC" id="2.4.1.11" evidence="5"/>
<evidence type="ECO:0000259" key="4">
    <source>
        <dbReference type="Pfam" id="PF13439"/>
    </source>
</evidence>
<sequence>MSEHVVWTPSWYPSADNPLNGIFFAEQVEMLRDAGMDVGVLALDPHSFWQGKPEPVMRNGRVFRRGVPVLPKGIFPGDQALINIYAGPLADAYEQACGVPHLIHAHSVFPGILLAKALSDRWGVPYGITEHRPTSLERDRRSPRFRAIHRAVAGTSFRFSVSEGMAQCASAVYGRPFEIFPLPVPTAFTRISPEARAHSESSEFVFVHLSVLDRNKRPEETVRAFARVHAQRPATRLIIGGGSPDRVAEVASVARELGVAHAVTCTGRVERADVPAFMANADCHVLFSAQEAGGTVFSEAHAVGTPSIASATDGGSFNVLPEFGFVVPIDDVDALADAMLQMIAAKESGHFAREHIRAAALERVGPGAYASKTRVVYNAAVSR</sequence>
<dbReference type="InterPro" id="IPR028098">
    <property type="entry name" value="Glyco_trans_4-like_N"/>
</dbReference>
<keyword evidence="6" id="KW-1185">Reference proteome</keyword>
<organism evidence="5 6">
    <name type="scientific">Trueperella bonasi</name>
    <dbReference type="NCBI Taxonomy" id="312286"/>
    <lineage>
        <taxon>Bacteria</taxon>
        <taxon>Bacillati</taxon>
        <taxon>Actinomycetota</taxon>
        <taxon>Actinomycetes</taxon>
        <taxon>Actinomycetales</taxon>
        <taxon>Actinomycetaceae</taxon>
        <taxon>Trueperella</taxon>
    </lineage>
</organism>
<reference evidence="5 6" key="1">
    <citation type="submission" date="2023-07" db="EMBL/GenBank/DDBJ databases">
        <title>Sequencing the genomes of 1000 actinobacteria strains.</title>
        <authorList>
            <person name="Klenk H.-P."/>
        </authorList>
    </citation>
    <scope>NUCLEOTIDE SEQUENCE [LARGE SCALE GENOMIC DNA]</scope>
    <source>
        <strain evidence="5 6">DSM 17163</strain>
    </source>
</reference>
<evidence type="ECO:0000313" key="6">
    <source>
        <dbReference type="Proteomes" id="UP001243212"/>
    </source>
</evidence>